<name>A0A9P0P1U7_ACAOB</name>
<gene>
    <name evidence="2" type="ORF">ACAOBT_LOCUS5208</name>
</gene>
<reference evidence="2" key="1">
    <citation type="submission" date="2022-03" db="EMBL/GenBank/DDBJ databases">
        <authorList>
            <person name="Sayadi A."/>
        </authorList>
    </citation>
    <scope>NUCLEOTIDE SEQUENCE</scope>
</reference>
<keyword evidence="3" id="KW-1185">Reference proteome</keyword>
<feature type="region of interest" description="Disordered" evidence="1">
    <location>
        <begin position="100"/>
        <end position="121"/>
    </location>
</feature>
<proteinExistence type="predicted"/>
<evidence type="ECO:0000313" key="3">
    <source>
        <dbReference type="Proteomes" id="UP001152888"/>
    </source>
</evidence>
<evidence type="ECO:0000313" key="2">
    <source>
        <dbReference type="EMBL" id="CAH1963454.1"/>
    </source>
</evidence>
<protein>
    <submittedName>
        <fullName evidence="2">Uncharacterized protein</fullName>
    </submittedName>
</protein>
<feature type="region of interest" description="Disordered" evidence="1">
    <location>
        <begin position="1"/>
        <end position="82"/>
    </location>
</feature>
<feature type="compositionally biased region" description="Polar residues" evidence="1">
    <location>
        <begin position="1"/>
        <end position="32"/>
    </location>
</feature>
<dbReference type="Proteomes" id="UP001152888">
    <property type="component" value="Unassembled WGS sequence"/>
</dbReference>
<evidence type="ECO:0000256" key="1">
    <source>
        <dbReference type="SAM" id="MobiDB-lite"/>
    </source>
</evidence>
<organism evidence="2 3">
    <name type="scientific">Acanthoscelides obtectus</name>
    <name type="common">Bean weevil</name>
    <name type="synonym">Bruchus obtectus</name>
    <dbReference type="NCBI Taxonomy" id="200917"/>
    <lineage>
        <taxon>Eukaryota</taxon>
        <taxon>Metazoa</taxon>
        <taxon>Ecdysozoa</taxon>
        <taxon>Arthropoda</taxon>
        <taxon>Hexapoda</taxon>
        <taxon>Insecta</taxon>
        <taxon>Pterygota</taxon>
        <taxon>Neoptera</taxon>
        <taxon>Endopterygota</taxon>
        <taxon>Coleoptera</taxon>
        <taxon>Polyphaga</taxon>
        <taxon>Cucujiformia</taxon>
        <taxon>Chrysomeloidea</taxon>
        <taxon>Chrysomelidae</taxon>
        <taxon>Bruchinae</taxon>
        <taxon>Bruchini</taxon>
        <taxon>Acanthoscelides</taxon>
    </lineage>
</organism>
<accession>A0A9P0P1U7</accession>
<sequence>MTDPVLSQFQLSKYQESQAGPSQAESSSTAKLQTEKSQTKPTLSSIEIKKPTLQIITPEQIRPHPKAGERKSTIRRKKKSLILTDTPVKENIEEEARLREEKAQKKTKRTNKKKEAVKRRILEDSSSDDDSVIYEESSDSLEEFDAYDDSPQAVTKGDFVIVKVYGQNKLNFRHYVGEIIHAVNDGFEVTFLKRHKETKYFFKNNENGFVVKADIVCKLPMPAKSNSARYANMVSFQVDLNEFDFTVY</sequence>
<dbReference type="AlphaFoldDB" id="A0A9P0P1U7"/>
<comment type="caution">
    <text evidence="2">The sequence shown here is derived from an EMBL/GenBank/DDBJ whole genome shotgun (WGS) entry which is preliminary data.</text>
</comment>
<feature type="compositionally biased region" description="Basic residues" evidence="1">
    <location>
        <begin position="105"/>
        <end position="117"/>
    </location>
</feature>
<dbReference type="EMBL" id="CAKOFQ010006708">
    <property type="protein sequence ID" value="CAH1963454.1"/>
    <property type="molecule type" value="Genomic_DNA"/>
</dbReference>
<dbReference type="OrthoDB" id="6782041at2759"/>